<evidence type="ECO:0000313" key="1">
    <source>
        <dbReference type="EMBL" id="CRY96125.1"/>
    </source>
</evidence>
<proteinExistence type="predicted"/>
<dbReference type="EMBL" id="LN853533">
    <property type="protein sequence ID" value="CRY96125.1"/>
    <property type="molecule type" value="Genomic_DNA"/>
</dbReference>
<evidence type="ECO:0008006" key="2">
    <source>
        <dbReference type="Google" id="ProtNLM"/>
    </source>
</evidence>
<accession>A0A0H5Q3Z2</accession>
<protein>
    <recommendedName>
        <fullName evidence="2">DUF2442 domain-containing protein</fullName>
    </recommendedName>
</protein>
<dbReference type="InterPro" id="IPR018841">
    <property type="entry name" value="DUF2442"/>
</dbReference>
<dbReference type="Gene3D" id="3.30.2020.40">
    <property type="entry name" value="Uncharacterised protein PF10387, DUF2442"/>
    <property type="match status" value="1"/>
</dbReference>
<sequence>MRTLTLEADPAAVEVSFSTDAFHVVLDDGRELSIPLTWFPRLLHGTPEQRQKWELIGRGEGLHWEELDEDISIAGLLAGRGDQTRRRARAA</sequence>
<keyword evidence="1" id="KW-0614">Plasmid</keyword>
<reference evidence="1" key="2">
    <citation type="submission" date="2015-07" db="EMBL/GenBank/DDBJ databases">
        <title>Plasmids, circular viruses and viroids from rat gut.</title>
        <authorList>
            <person name="Jorgensen T.J."/>
            <person name="Hansen M.A."/>
            <person name="Xu Z."/>
            <person name="Tabak M.A."/>
            <person name="Sorensen S.J."/>
            <person name="Hansen L.H."/>
        </authorList>
    </citation>
    <scope>NUCLEOTIDE SEQUENCE</scope>
    <source>
        <plasmid evidence="1">pRGFK0934</plasmid>
    </source>
</reference>
<dbReference type="Pfam" id="PF10387">
    <property type="entry name" value="DUF2442"/>
    <property type="match status" value="1"/>
</dbReference>
<geneLocation type="plasmid" evidence="1">
    <name>pRGFK0934</name>
</geneLocation>
<reference evidence="1" key="1">
    <citation type="submission" date="2015-06" db="EMBL/GenBank/DDBJ databases">
        <authorList>
            <person name="Joergensen T."/>
        </authorList>
    </citation>
    <scope>NUCLEOTIDE SEQUENCE</scope>
    <source>
        <plasmid evidence="1">pRGFK0934</plasmid>
    </source>
</reference>
<name>A0A0H5Q3Z2_9ZZZZ</name>
<organism evidence="1">
    <name type="scientific">uncultured prokaryote</name>
    <dbReference type="NCBI Taxonomy" id="198431"/>
    <lineage>
        <taxon>unclassified sequences</taxon>
        <taxon>environmental samples</taxon>
    </lineage>
</organism>
<dbReference type="AlphaFoldDB" id="A0A0H5Q3Z2"/>